<comment type="similarity">
    <text evidence="14">Belongs to the MurCDEF family.</text>
</comment>
<keyword evidence="7 14" id="KW-0547">Nucleotide-binding</keyword>
<name>A0ABX0GN93_9ACTN</name>
<keyword evidence="5 14" id="KW-0436">Ligase</keyword>
<dbReference type="HAMAP" id="MF_00046">
    <property type="entry name" value="MurC"/>
    <property type="match status" value="1"/>
</dbReference>
<evidence type="ECO:0000256" key="8">
    <source>
        <dbReference type="ARBA" id="ARBA00022840"/>
    </source>
</evidence>
<accession>A0ABX0GN93</accession>
<dbReference type="Pfam" id="PF01225">
    <property type="entry name" value="Mur_ligase"/>
    <property type="match status" value="1"/>
</dbReference>
<dbReference type="InterPro" id="IPR050061">
    <property type="entry name" value="MurCDEF_pg_biosynth"/>
</dbReference>
<keyword evidence="6 14" id="KW-0132">Cell division</keyword>
<dbReference type="PANTHER" id="PTHR43445:SF3">
    <property type="entry name" value="UDP-N-ACETYLMURAMATE--L-ALANINE LIGASE"/>
    <property type="match status" value="1"/>
</dbReference>
<sequence>MSAVPAPDPVPPADALGRVHFVGIGGAGMSGIARILLARGIPVSGSDARESRTVTALRALGATVHIGHAASNVADADTVVVSSAIRPDNPELTEAQARGLLVLPRAAALVAVMAGRRAVAVAGTHGKTTTTSMLTVALQHCGADPSFAIGGSLNESGANAHNGSGDLFVAEADESDGSFLLYSPDAAIVTNVEADHLDHYGTGEAVTAAFEAFAHRVLPGGLMVTCADDPGARLLAQQARDAGIRVQTYGEAEDADLRVEGLRLVGPGSRWSAVHRGRRLGEVKLQVPGRHNALNSAAAFATALGLGFPAADVRDGLAAFTGTRRRFENKGTAAGIRVYDDYAHHPTEVEATLRAARGVALGGRLVVAFQPHRYSRTAAFRDAFGAALALADEVVVMEVYPAGEDPLPGATGASVAAAVQLPREQVCFEPSWSAVAGRLVERARGGDVVLTLGAGDVTMVGPEVLELLQAPR</sequence>
<evidence type="ECO:0000256" key="13">
    <source>
        <dbReference type="ARBA" id="ARBA00047833"/>
    </source>
</evidence>
<evidence type="ECO:0000256" key="14">
    <source>
        <dbReference type="HAMAP-Rule" id="MF_00046"/>
    </source>
</evidence>
<dbReference type="Gene3D" id="3.40.50.720">
    <property type="entry name" value="NAD(P)-binding Rossmann-like Domain"/>
    <property type="match status" value="1"/>
</dbReference>
<protein>
    <recommendedName>
        <fullName evidence="3 14">UDP-N-acetylmuramate--L-alanine ligase</fullName>
        <ecNumber evidence="3 14">6.3.2.8</ecNumber>
    </recommendedName>
    <alternativeName>
        <fullName evidence="14">UDP-N-acetylmuramoyl-L-alanine synthetase</fullName>
    </alternativeName>
</protein>
<gene>
    <name evidence="14" type="primary">murC</name>
    <name evidence="18" type="ORF">G9H71_00685</name>
</gene>
<dbReference type="InterPro" id="IPR000713">
    <property type="entry name" value="Mur_ligase_N"/>
</dbReference>
<dbReference type="InterPro" id="IPR036565">
    <property type="entry name" value="Mur-like_cat_sf"/>
</dbReference>
<feature type="domain" description="Mur ligase central" evidence="17">
    <location>
        <begin position="121"/>
        <end position="303"/>
    </location>
</feature>
<keyword evidence="19" id="KW-1185">Reference proteome</keyword>
<dbReference type="PANTHER" id="PTHR43445">
    <property type="entry name" value="UDP-N-ACETYLMURAMATE--L-ALANINE LIGASE-RELATED"/>
    <property type="match status" value="1"/>
</dbReference>
<dbReference type="InterPro" id="IPR004101">
    <property type="entry name" value="Mur_ligase_C"/>
</dbReference>
<evidence type="ECO:0000256" key="2">
    <source>
        <dbReference type="ARBA" id="ARBA00004752"/>
    </source>
</evidence>
<keyword evidence="10 14" id="KW-0573">Peptidoglycan synthesis</keyword>
<evidence type="ECO:0000256" key="7">
    <source>
        <dbReference type="ARBA" id="ARBA00022741"/>
    </source>
</evidence>
<dbReference type="Proteomes" id="UP000800981">
    <property type="component" value="Unassembled WGS sequence"/>
</dbReference>
<evidence type="ECO:0000256" key="3">
    <source>
        <dbReference type="ARBA" id="ARBA00012211"/>
    </source>
</evidence>
<proteinExistence type="inferred from homology"/>
<evidence type="ECO:0000256" key="1">
    <source>
        <dbReference type="ARBA" id="ARBA00004496"/>
    </source>
</evidence>
<feature type="domain" description="Mur ligase N-terminal catalytic" evidence="15">
    <location>
        <begin position="19"/>
        <end position="116"/>
    </location>
</feature>
<feature type="binding site" evidence="14">
    <location>
        <begin position="123"/>
        <end position="129"/>
    </location>
    <ligand>
        <name>ATP</name>
        <dbReference type="ChEBI" id="CHEBI:30616"/>
    </ligand>
</feature>
<reference evidence="18 19" key="1">
    <citation type="submission" date="2020-03" db="EMBL/GenBank/DDBJ databases">
        <title>Two novel Motilibacter sp.</title>
        <authorList>
            <person name="Liu S."/>
        </authorList>
    </citation>
    <scope>NUCLEOTIDE SEQUENCE [LARGE SCALE GENOMIC DNA]</scope>
    <source>
        <strain evidence="18 19">E257</strain>
    </source>
</reference>
<evidence type="ECO:0000259" key="17">
    <source>
        <dbReference type="Pfam" id="PF08245"/>
    </source>
</evidence>
<keyword evidence="4 14" id="KW-0963">Cytoplasm</keyword>
<dbReference type="NCBIfam" id="TIGR01082">
    <property type="entry name" value="murC"/>
    <property type="match status" value="1"/>
</dbReference>
<dbReference type="EC" id="6.3.2.8" evidence="3 14"/>
<evidence type="ECO:0000256" key="5">
    <source>
        <dbReference type="ARBA" id="ARBA00022598"/>
    </source>
</evidence>
<dbReference type="InterPro" id="IPR013221">
    <property type="entry name" value="Mur_ligase_cen"/>
</dbReference>
<dbReference type="Pfam" id="PF02875">
    <property type="entry name" value="Mur_ligase_C"/>
    <property type="match status" value="1"/>
</dbReference>
<evidence type="ECO:0000313" key="18">
    <source>
        <dbReference type="EMBL" id="NHC12296.1"/>
    </source>
</evidence>
<dbReference type="EMBL" id="JAANNP010000001">
    <property type="protein sequence ID" value="NHC12296.1"/>
    <property type="molecule type" value="Genomic_DNA"/>
</dbReference>
<dbReference type="GO" id="GO:0008763">
    <property type="term" value="F:UDP-N-acetylmuramate-L-alanine ligase activity"/>
    <property type="evidence" value="ECO:0007669"/>
    <property type="project" value="UniProtKB-EC"/>
</dbReference>
<keyword evidence="12 14" id="KW-0961">Cell wall biogenesis/degradation</keyword>
<comment type="subcellular location">
    <subcellularLocation>
        <location evidence="1 14">Cytoplasm</location>
    </subcellularLocation>
</comment>
<evidence type="ECO:0000259" key="16">
    <source>
        <dbReference type="Pfam" id="PF02875"/>
    </source>
</evidence>
<comment type="pathway">
    <text evidence="2 14">Cell wall biogenesis; peptidoglycan biosynthesis.</text>
</comment>
<evidence type="ECO:0000256" key="9">
    <source>
        <dbReference type="ARBA" id="ARBA00022960"/>
    </source>
</evidence>
<organism evidence="18 19">
    <name type="scientific">Motilibacter deserti</name>
    <dbReference type="NCBI Taxonomy" id="2714956"/>
    <lineage>
        <taxon>Bacteria</taxon>
        <taxon>Bacillati</taxon>
        <taxon>Actinomycetota</taxon>
        <taxon>Actinomycetes</taxon>
        <taxon>Motilibacterales</taxon>
        <taxon>Motilibacteraceae</taxon>
        <taxon>Motilibacter</taxon>
    </lineage>
</organism>
<dbReference type="RefSeq" id="WP_166276421.1">
    <property type="nucleotide sequence ID" value="NZ_JAANNP010000001.1"/>
</dbReference>
<comment type="catalytic activity">
    <reaction evidence="13 14">
        <text>UDP-N-acetyl-alpha-D-muramate + L-alanine + ATP = UDP-N-acetyl-alpha-D-muramoyl-L-alanine + ADP + phosphate + H(+)</text>
        <dbReference type="Rhea" id="RHEA:23372"/>
        <dbReference type="ChEBI" id="CHEBI:15378"/>
        <dbReference type="ChEBI" id="CHEBI:30616"/>
        <dbReference type="ChEBI" id="CHEBI:43474"/>
        <dbReference type="ChEBI" id="CHEBI:57972"/>
        <dbReference type="ChEBI" id="CHEBI:70757"/>
        <dbReference type="ChEBI" id="CHEBI:83898"/>
        <dbReference type="ChEBI" id="CHEBI:456216"/>
        <dbReference type="EC" id="6.3.2.8"/>
    </reaction>
</comment>
<dbReference type="SUPFAM" id="SSF53244">
    <property type="entry name" value="MurD-like peptide ligases, peptide-binding domain"/>
    <property type="match status" value="1"/>
</dbReference>
<dbReference type="Gene3D" id="3.40.1190.10">
    <property type="entry name" value="Mur-like, catalytic domain"/>
    <property type="match status" value="1"/>
</dbReference>
<keyword evidence="8 14" id="KW-0067">ATP-binding</keyword>
<evidence type="ECO:0000256" key="12">
    <source>
        <dbReference type="ARBA" id="ARBA00023316"/>
    </source>
</evidence>
<feature type="domain" description="Mur ligase C-terminal" evidence="16">
    <location>
        <begin position="325"/>
        <end position="455"/>
    </location>
</feature>
<evidence type="ECO:0000256" key="11">
    <source>
        <dbReference type="ARBA" id="ARBA00023306"/>
    </source>
</evidence>
<dbReference type="Pfam" id="PF08245">
    <property type="entry name" value="Mur_ligase_M"/>
    <property type="match status" value="1"/>
</dbReference>
<evidence type="ECO:0000256" key="10">
    <source>
        <dbReference type="ARBA" id="ARBA00022984"/>
    </source>
</evidence>
<keyword evidence="9 14" id="KW-0133">Cell shape</keyword>
<keyword evidence="11 14" id="KW-0131">Cell cycle</keyword>
<dbReference type="Gene3D" id="3.90.190.20">
    <property type="entry name" value="Mur ligase, C-terminal domain"/>
    <property type="match status" value="1"/>
</dbReference>
<evidence type="ECO:0000256" key="4">
    <source>
        <dbReference type="ARBA" id="ARBA00022490"/>
    </source>
</evidence>
<evidence type="ECO:0000259" key="15">
    <source>
        <dbReference type="Pfam" id="PF01225"/>
    </source>
</evidence>
<evidence type="ECO:0000256" key="6">
    <source>
        <dbReference type="ARBA" id="ARBA00022618"/>
    </source>
</evidence>
<dbReference type="SUPFAM" id="SSF53623">
    <property type="entry name" value="MurD-like peptide ligases, catalytic domain"/>
    <property type="match status" value="1"/>
</dbReference>
<evidence type="ECO:0000313" key="19">
    <source>
        <dbReference type="Proteomes" id="UP000800981"/>
    </source>
</evidence>
<comment type="caution">
    <text evidence="18">The sequence shown here is derived from an EMBL/GenBank/DDBJ whole genome shotgun (WGS) entry which is preliminary data.</text>
</comment>
<comment type="function">
    <text evidence="14">Cell wall formation.</text>
</comment>
<dbReference type="InterPro" id="IPR005758">
    <property type="entry name" value="UDP-N-AcMur_Ala_ligase_MurC"/>
</dbReference>
<dbReference type="SUPFAM" id="SSF51984">
    <property type="entry name" value="MurCD N-terminal domain"/>
    <property type="match status" value="1"/>
</dbReference>
<dbReference type="InterPro" id="IPR036615">
    <property type="entry name" value="Mur_ligase_C_dom_sf"/>
</dbReference>